<evidence type="ECO:0000256" key="1">
    <source>
        <dbReference type="SAM" id="MobiDB-lite"/>
    </source>
</evidence>
<feature type="compositionally biased region" description="Basic and acidic residues" evidence="1">
    <location>
        <begin position="752"/>
        <end position="761"/>
    </location>
</feature>
<feature type="region of interest" description="Disordered" evidence="1">
    <location>
        <begin position="81"/>
        <end position="104"/>
    </location>
</feature>
<protein>
    <submittedName>
        <fullName evidence="2">Uncharacterized protein</fullName>
    </submittedName>
</protein>
<evidence type="ECO:0000313" key="2">
    <source>
        <dbReference type="EMBL" id="KAF4666033.1"/>
    </source>
</evidence>
<dbReference type="PANTHER" id="PTHR40237">
    <property type="entry name" value="LD44813P"/>
    <property type="match status" value="1"/>
</dbReference>
<name>A0A7J6M391_PERCH</name>
<feature type="compositionally biased region" description="Basic and acidic residues" evidence="1">
    <location>
        <begin position="22"/>
        <end position="35"/>
    </location>
</feature>
<accession>A0A7J6M391</accession>
<feature type="region of interest" description="Disordered" evidence="1">
    <location>
        <begin position="22"/>
        <end position="51"/>
    </location>
</feature>
<feature type="compositionally biased region" description="Polar residues" evidence="1">
    <location>
        <begin position="736"/>
        <end position="748"/>
    </location>
</feature>
<dbReference type="EMBL" id="JAAPAO010000245">
    <property type="protein sequence ID" value="KAF4666033.1"/>
    <property type="molecule type" value="Genomic_DNA"/>
</dbReference>
<feature type="compositionally biased region" description="Basic and acidic residues" evidence="1">
    <location>
        <begin position="707"/>
        <end position="721"/>
    </location>
</feature>
<reference evidence="2 3" key="1">
    <citation type="submission" date="2020-04" db="EMBL/GenBank/DDBJ databases">
        <title>Perkinsus chesapeaki whole genome sequence.</title>
        <authorList>
            <person name="Bogema D.R."/>
        </authorList>
    </citation>
    <scope>NUCLEOTIDE SEQUENCE [LARGE SCALE GENOMIC DNA]</scope>
    <source>
        <strain evidence="2">ATCC PRA-425</strain>
    </source>
</reference>
<comment type="caution">
    <text evidence="2">The sequence shown here is derived from an EMBL/GenBank/DDBJ whole genome shotgun (WGS) entry which is preliminary data.</text>
</comment>
<evidence type="ECO:0000313" key="3">
    <source>
        <dbReference type="Proteomes" id="UP000591131"/>
    </source>
</evidence>
<dbReference type="OrthoDB" id="439285at2759"/>
<organism evidence="2 3">
    <name type="scientific">Perkinsus chesapeaki</name>
    <name type="common">Clam parasite</name>
    <name type="synonym">Perkinsus andrewsi</name>
    <dbReference type="NCBI Taxonomy" id="330153"/>
    <lineage>
        <taxon>Eukaryota</taxon>
        <taxon>Sar</taxon>
        <taxon>Alveolata</taxon>
        <taxon>Perkinsozoa</taxon>
        <taxon>Perkinsea</taxon>
        <taxon>Perkinsida</taxon>
        <taxon>Perkinsidae</taxon>
        <taxon>Perkinsus</taxon>
    </lineage>
</organism>
<keyword evidence="3" id="KW-1185">Reference proteome</keyword>
<feature type="region of interest" description="Disordered" evidence="1">
    <location>
        <begin position="675"/>
        <end position="771"/>
    </location>
</feature>
<dbReference type="PANTHER" id="PTHR40237:SF1">
    <property type="entry name" value="LD44813P"/>
    <property type="match status" value="1"/>
</dbReference>
<dbReference type="Proteomes" id="UP000591131">
    <property type="component" value="Unassembled WGS sequence"/>
</dbReference>
<proteinExistence type="predicted"/>
<gene>
    <name evidence="2" type="ORF">FOL47_004303</name>
</gene>
<sequence>MPTKGKEPMSKEKQMLTLMLQEHHSNSVGNKREVESGESSEDILHVAEGSSESGMEDNVVLLLGEGSVTASLTVHEARAYPPGLGYSSCPREEPVVDESDDEGSSVLQWTGNVLELDPTHPKCTVDGNTIREHVIQQKDGPFQAAFPLAGVKRSGTIRQCVVLVLDKVPFPDDTLEEVRRQMRAVDLDANSTRKPHRFEVLSNSRRVYDLEACEGIDGSSYVVCTDGMFDIAVNRFSPCRSARPDSLIAGCELYIHLEGEERSEICEVHWCPLTPLEKAAESDGDAHDDEDCIDHVFFTVHSDGSLCFWSLRRMRALVAAGSHPAVSNCPQGFARVSIEVDKCDDVCVQVYHQVGEVYKEEASADGNSSEVHCAEGKVTASLSTDGKARVAGVADISHPMHGTRLVTACGAHVRYFTVNPSSWEIHFVAEHDISTGEHARGVKSAIIGCSETIIIILEKALIIALQFKGEIQIGQIVRLTASSPVSFTGSIDALTIEPPAADTSSVDTEEATVEAPSETLSIALLTDPSATKSYWMLLSAGCVTFHEVEGFGVASGFVSHSNPDPTVHTVVTWAVGDPGQTKYQYLYSNGVVLELGQLSIMLEAAKSAVPKPVEQKEAVVPVSAAAKGAMEKVKAETSGMTASELLKRMLQIKSDRKAATESDDGKDRKDIKEAALEVSGTPLAGEISSNEDLEESDAQGSSQAAEQADRPDENPRTREQPSPRSSADRGVAQRRGSLSKSVTDNSLSPRRKSGDRSDSQRQADFVPTDEPVNAHQMRKFIRFLADATIVTAERESEPVEGGGASLCAEVDKLNHCLEVAMTPEALTTHMMHSDKVWRGVRRLSNSSERASTEVSAEVAKVLPGMVKELFKEKAVPAVVEAMNQKMTEINTFEQPGSSSDALDGLSDGIQKVDEEVRNLGTRVADMESILRRTEQQASEALNSQQESLLGMMDLVDRMKMPSGVDGGGSGRPALNGSSVAAAVSVGLQGDIRELNSLAGQLRAEIDAYRRRAGTSMSAPEASSYLQPDPRPDWQRVKEYLRSQQYHWAVATALELRENATTAAGAMAPPALLCDDLVAFACFEVDKFANIDSFMRSVAGVDSPSRTWPQGKSDRLNLAFVQMLRLGDYLVWASGTFNAPEDLRYLESVVRVMGLDAEAVEELCAAGAAERPDMVKQSLSRVIGRLRAVKCQSSRIRLAVAELRSHLLSIQNEGVFACPRVSAASSSRHTPESARSPLMNDDLSAIRTSMDDPTNSGDILIALNHDFIKLHVIVTEFREAILSLQFPLEGTKYPEAPAIVDVSSAHLSTVACDKLRQMVDKIAQQKAKKSEDHILPCIQLFRDVMRKSLLLPCMEELDLIKKDFLNEDDTIKLLDSKGKIHLTVNERSMHVKFDIKVPPEYPYEPAVVTMVQSTFAPHLNEMFFGQAQDLSRRCTKGQTLSTSLRASDPAKPSQSVVKLSLAQYKHDVAFLKERKDKAAHVTNKVGRRAVRYFEKTEWAAELEREQKQAALEKALYQHKQPPPILSVYPVTEFLVTKFIRLVPNMKCSSCGKRVLANIVSDDPAAPSEDTAERAYCGHWFHGSCLNTLMTTPPFGMSCPDKDCGWRIYHNKYTRDQKFLEKQWAMAEARKRELEDVMDFARDIERL</sequence>